<feature type="transmembrane region" description="Helical" evidence="5">
    <location>
        <begin position="12"/>
        <end position="34"/>
    </location>
</feature>
<reference evidence="8 9" key="1">
    <citation type="submission" date="2016-10" db="EMBL/GenBank/DDBJ databases">
        <authorList>
            <person name="de Groot N.N."/>
        </authorList>
    </citation>
    <scope>NUCLEOTIDE SEQUENCE [LARGE SCALE GENOMIC DNA]</scope>
    <source>
        <strain evidence="8 9">CGMCC 1.5012</strain>
    </source>
</reference>
<dbReference type="PANTHER" id="PTHR43531:SF11">
    <property type="entry name" value="METHYL-ACCEPTING CHEMOTAXIS PROTEIN 3"/>
    <property type="match status" value="1"/>
</dbReference>
<accession>A0A1G9VS29</accession>
<keyword evidence="5" id="KW-0812">Transmembrane</keyword>
<feature type="region of interest" description="Disordered" evidence="4">
    <location>
        <begin position="424"/>
        <end position="445"/>
    </location>
</feature>
<dbReference type="PROSITE" id="PS50885">
    <property type="entry name" value="HAMP"/>
    <property type="match status" value="1"/>
</dbReference>
<evidence type="ECO:0000313" key="8">
    <source>
        <dbReference type="EMBL" id="SDM74917.1"/>
    </source>
</evidence>
<evidence type="ECO:0000313" key="9">
    <source>
        <dbReference type="Proteomes" id="UP000199182"/>
    </source>
</evidence>
<keyword evidence="9" id="KW-1185">Reference proteome</keyword>
<protein>
    <submittedName>
        <fullName evidence="8">Methyl-accepting chemotaxis protein</fullName>
    </submittedName>
</protein>
<dbReference type="InterPro" id="IPR051310">
    <property type="entry name" value="MCP_chemotaxis"/>
</dbReference>
<evidence type="ECO:0000256" key="1">
    <source>
        <dbReference type="ARBA" id="ARBA00022500"/>
    </source>
</evidence>
<dbReference type="Gene3D" id="1.10.287.950">
    <property type="entry name" value="Methyl-accepting chemotaxis protein"/>
    <property type="match status" value="1"/>
</dbReference>
<dbReference type="GO" id="GO:0005886">
    <property type="term" value="C:plasma membrane"/>
    <property type="evidence" value="ECO:0007669"/>
    <property type="project" value="TreeGrafter"/>
</dbReference>
<dbReference type="AlphaFoldDB" id="A0A1G9VS29"/>
<keyword evidence="1" id="KW-0145">Chemotaxis</keyword>
<dbReference type="Proteomes" id="UP000199182">
    <property type="component" value="Unassembled WGS sequence"/>
</dbReference>
<dbReference type="InterPro" id="IPR004089">
    <property type="entry name" value="MCPsignal_dom"/>
</dbReference>
<evidence type="ECO:0000259" key="7">
    <source>
        <dbReference type="PROSITE" id="PS50885"/>
    </source>
</evidence>
<feature type="domain" description="Methyl-accepting transducer" evidence="6">
    <location>
        <begin position="172"/>
        <end position="401"/>
    </location>
</feature>
<dbReference type="Pfam" id="PF18947">
    <property type="entry name" value="HAMP_2"/>
    <property type="match status" value="1"/>
</dbReference>
<feature type="domain" description="HAMP" evidence="7">
    <location>
        <begin position="115"/>
        <end position="167"/>
    </location>
</feature>
<sequence length="445" mass="47667">MKDIKSRIVGLITLFVAAVAIIFGGVVILTNYLTATSKDAMQGFRMAIFLSVAAVVVFVLLTFFISKLFAKKISAPVTKIAESLSDITGLDASDVRQGHGNEIEVLEQALVVTDRNMNEYVAEIAEVLDKLSQGDMRVRIESDFTGNFAQIKTSLNRSLDKISQTLLRINESAEQVASGASQVSGGATLLSQGAELQASSVRQISESVNDLSTKTQENTKNTNRVNAVAQEINASAELSSSRMQSMLQSMNEIYESSQNIKKIIKVIEDISFQTNILALNAAVEAARAGAAGKGFAVVADEVRNLANKSAEAAHDTTELIEKSITTVEEGNTIANSTAESISQMLTDIGRVTARIEKINNATNEQANAIIEISHGLEQVSAVVQNNSATAQQSAAASEELSSQAEMLREYVKAFKLNKAGALSGKKSGVYQPASAGSYSEYDEKY</sequence>
<gene>
    <name evidence="8" type="ORF">SAMN05192585_10484</name>
</gene>
<feature type="transmembrane region" description="Helical" evidence="5">
    <location>
        <begin position="46"/>
        <end position="65"/>
    </location>
</feature>
<keyword evidence="5" id="KW-1133">Transmembrane helix</keyword>
<dbReference type="SMART" id="SM00283">
    <property type="entry name" value="MA"/>
    <property type="match status" value="1"/>
</dbReference>
<comment type="similarity">
    <text evidence="2">Belongs to the methyl-accepting chemotaxis (MCP) protein family.</text>
</comment>
<dbReference type="InterPro" id="IPR003660">
    <property type="entry name" value="HAMP_dom"/>
</dbReference>
<dbReference type="RefSeq" id="WP_092638053.1">
    <property type="nucleotide sequence ID" value="NZ_FNID01000004.1"/>
</dbReference>
<dbReference type="OrthoDB" id="1862723at2"/>
<keyword evidence="3" id="KW-0807">Transducer</keyword>
<evidence type="ECO:0000256" key="5">
    <source>
        <dbReference type="SAM" id="Phobius"/>
    </source>
</evidence>
<evidence type="ECO:0000256" key="3">
    <source>
        <dbReference type="PROSITE-ProRule" id="PRU00284"/>
    </source>
</evidence>
<name>A0A1G9VS29_9FIRM</name>
<organism evidence="8 9">
    <name type="scientific">Acetanaerobacterium elongatum</name>
    <dbReference type="NCBI Taxonomy" id="258515"/>
    <lineage>
        <taxon>Bacteria</taxon>
        <taxon>Bacillati</taxon>
        <taxon>Bacillota</taxon>
        <taxon>Clostridia</taxon>
        <taxon>Eubacteriales</taxon>
        <taxon>Oscillospiraceae</taxon>
        <taxon>Acetanaerobacterium</taxon>
    </lineage>
</organism>
<proteinExistence type="inferred from homology"/>
<dbReference type="PROSITE" id="PS50111">
    <property type="entry name" value="CHEMOTAXIS_TRANSDUC_2"/>
    <property type="match status" value="1"/>
</dbReference>
<dbReference type="STRING" id="258515.SAMN05192585_10484"/>
<dbReference type="Pfam" id="PF00015">
    <property type="entry name" value="MCPsignal"/>
    <property type="match status" value="1"/>
</dbReference>
<dbReference type="EMBL" id="FNID01000004">
    <property type="protein sequence ID" value="SDM74917.1"/>
    <property type="molecule type" value="Genomic_DNA"/>
</dbReference>
<dbReference type="PANTHER" id="PTHR43531">
    <property type="entry name" value="PROTEIN ICFG"/>
    <property type="match status" value="1"/>
</dbReference>
<dbReference type="SUPFAM" id="SSF58104">
    <property type="entry name" value="Methyl-accepting chemotaxis protein (MCP) signaling domain"/>
    <property type="match status" value="1"/>
</dbReference>
<dbReference type="GO" id="GO:0007165">
    <property type="term" value="P:signal transduction"/>
    <property type="evidence" value="ECO:0007669"/>
    <property type="project" value="UniProtKB-KW"/>
</dbReference>
<evidence type="ECO:0000256" key="4">
    <source>
        <dbReference type="SAM" id="MobiDB-lite"/>
    </source>
</evidence>
<dbReference type="GO" id="GO:0006935">
    <property type="term" value="P:chemotaxis"/>
    <property type="evidence" value="ECO:0007669"/>
    <property type="project" value="UniProtKB-KW"/>
</dbReference>
<evidence type="ECO:0000259" key="6">
    <source>
        <dbReference type="PROSITE" id="PS50111"/>
    </source>
</evidence>
<keyword evidence="5" id="KW-0472">Membrane</keyword>
<evidence type="ECO:0000256" key="2">
    <source>
        <dbReference type="ARBA" id="ARBA00029447"/>
    </source>
</evidence>
<dbReference type="GO" id="GO:0004888">
    <property type="term" value="F:transmembrane signaling receptor activity"/>
    <property type="evidence" value="ECO:0007669"/>
    <property type="project" value="TreeGrafter"/>
</dbReference>